<keyword evidence="4 9" id="KW-0812">Transmembrane</keyword>
<evidence type="ECO:0008006" key="12">
    <source>
        <dbReference type="Google" id="ProtNLM"/>
    </source>
</evidence>
<dbReference type="GO" id="GO:0015031">
    <property type="term" value="P:protein transport"/>
    <property type="evidence" value="ECO:0007669"/>
    <property type="project" value="UniProtKB-KW"/>
</dbReference>
<dbReference type="InterPro" id="IPR004813">
    <property type="entry name" value="OPT"/>
</dbReference>
<evidence type="ECO:0000256" key="5">
    <source>
        <dbReference type="ARBA" id="ARBA00022856"/>
    </source>
</evidence>
<feature type="transmembrane region" description="Helical" evidence="9">
    <location>
        <begin position="139"/>
        <end position="159"/>
    </location>
</feature>
<evidence type="ECO:0000256" key="4">
    <source>
        <dbReference type="ARBA" id="ARBA00022692"/>
    </source>
</evidence>
<dbReference type="HOGENOM" id="CLU_066077_1_0_1"/>
<dbReference type="AlphaFoldDB" id="A0A0C3EDR3"/>
<dbReference type="InterPro" id="IPR004648">
    <property type="entry name" value="Oligpept_transpt"/>
</dbReference>
<proteinExistence type="inferred from homology"/>
<name>A0A0C3EDR3_9AGAM</name>
<dbReference type="GO" id="GO:0016020">
    <property type="term" value="C:membrane"/>
    <property type="evidence" value="ECO:0007669"/>
    <property type="project" value="UniProtKB-SubCell"/>
</dbReference>
<dbReference type="OrthoDB" id="9986677at2759"/>
<keyword evidence="6" id="KW-0653">Protein transport</keyword>
<sequence>MPFSQTINGRMGYGIGTIQLMKMVGGTMAPGRPIANLYFAMWSHDIINQSIGLVADLKIGQYLKVPPQVMFLTQLWGTVLACAVVNYVTMVSVANSQRDAILSPTGTSVWSGQVVQSLNSNAVTWSLAKELYGPTGEYFIIPLSLLIGIAATVIHWLILRRDPRWPRIGPVKVDSVVLPIIFMFSAWLSTGVNSIVTSCILVGIISQFWLRCYHPGWFRKYNYILGGALDGGAQVMVFILSFAVFGASGKAKPFPSWAGNPAHGNVDYCVANGT</sequence>
<comment type="similarity">
    <text evidence="2">Belongs to the oligopeptide OPT transporter family.</text>
</comment>
<dbReference type="Proteomes" id="UP000053989">
    <property type="component" value="Unassembled WGS sequence"/>
</dbReference>
<accession>A0A0C3EDR3</accession>
<dbReference type="Pfam" id="PF03169">
    <property type="entry name" value="OPT"/>
    <property type="match status" value="1"/>
</dbReference>
<evidence type="ECO:0000256" key="8">
    <source>
        <dbReference type="ARBA" id="ARBA00023136"/>
    </source>
</evidence>
<gene>
    <name evidence="10" type="ORF">SCLCIDRAFT_101073</name>
</gene>
<evidence type="ECO:0000313" key="11">
    <source>
        <dbReference type="Proteomes" id="UP000053989"/>
    </source>
</evidence>
<evidence type="ECO:0000256" key="7">
    <source>
        <dbReference type="ARBA" id="ARBA00022989"/>
    </source>
</evidence>
<comment type="subcellular location">
    <subcellularLocation>
        <location evidence="1">Membrane</location>
        <topology evidence="1">Multi-pass membrane protein</topology>
    </subcellularLocation>
</comment>
<dbReference type="EMBL" id="KN822004">
    <property type="protein sequence ID" value="KIM70810.1"/>
    <property type="molecule type" value="Genomic_DNA"/>
</dbReference>
<dbReference type="GO" id="GO:0035673">
    <property type="term" value="F:oligopeptide transmembrane transporter activity"/>
    <property type="evidence" value="ECO:0007669"/>
    <property type="project" value="InterPro"/>
</dbReference>
<reference evidence="10 11" key="1">
    <citation type="submission" date="2014-04" db="EMBL/GenBank/DDBJ databases">
        <authorList>
            <consortium name="DOE Joint Genome Institute"/>
            <person name="Kuo A."/>
            <person name="Kohler A."/>
            <person name="Nagy L.G."/>
            <person name="Floudas D."/>
            <person name="Copeland A."/>
            <person name="Barry K.W."/>
            <person name="Cichocki N."/>
            <person name="Veneault-Fourrey C."/>
            <person name="LaButti K."/>
            <person name="Lindquist E.A."/>
            <person name="Lipzen A."/>
            <person name="Lundell T."/>
            <person name="Morin E."/>
            <person name="Murat C."/>
            <person name="Sun H."/>
            <person name="Tunlid A."/>
            <person name="Henrissat B."/>
            <person name="Grigoriev I.V."/>
            <person name="Hibbett D.S."/>
            <person name="Martin F."/>
            <person name="Nordberg H.P."/>
            <person name="Cantor M.N."/>
            <person name="Hua S.X."/>
        </authorList>
    </citation>
    <scope>NUCLEOTIDE SEQUENCE [LARGE SCALE GENOMIC DNA]</scope>
    <source>
        <strain evidence="10 11">Foug A</strain>
    </source>
</reference>
<evidence type="ECO:0000256" key="1">
    <source>
        <dbReference type="ARBA" id="ARBA00004141"/>
    </source>
</evidence>
<evidence type="ECO:0000256" key="6">
    <source>
        <dbReference type="ARBA" id="ARBA00022927"/>
    </source>
</evidence>
<protein>
    <recommendedName>
        <fullName evidence="12">OPT superfamily oligopeptide transporter</fullName>
    </recommendedName>
</protein>
<dbReference type="PANTHER" id="PTHR22601">
    <property type="entry name" value="ISP4 LIKE PROTEIN"/>
    <property type="match status" value="1"/>
</dbReference>
<evidence type="ECO:0000256" key="9">
    <source>
        <dbReference type="SAM" id="Phobius"/>
    </source>
</evidence>
<evidence type="ECO:0000313" key="10">
    <source>
        <dbReference type="EMBL" id="KIM70810.1"/>
    </source>
</evidence>
<keyword evidence="3" id="KW-0813">Transport</keyword>
<evidence type="ECO:0000256" key="3">
    <source>
        <dbReference type="ARBA" id="ARBA00022448"/>
    </source>
</evidence>
<feature type="transmembrane region" description="Helical" evidence="9">
    <location>
        <begin position="222"/>
        <end position="247"/>
    </location>
</feature>
<keyword evidence="7 9" id="KW-1133">Transmembrane helix</keyword>
<keyword evidence="8 9" id="KW-0472">Membrane</keyword>
<evidence type="ECO:0000256" key="2">
    <source>
        <dbReference type="ARBA" id="ARBA00008807"/>
    </source>
</evidence>
<dbReference type="InParanoid" id="A0A0C3EDR3"/>
<keyword evidence="5" id="KW-0571">Peptide transport</keyword>
<dbReference type="STRING" id="1036808.A0A0C3EDR3"/>
<keyword evidence="11" id="KW-1185">Reference proteome</keyword>
<reference evidence="11" key="2">
    <citation type="submission" date="2015-01" db="EMBL/GenBank/DDBJ databases">
        <title>Evolutionary Origins and Diversification of the Mycorrhizal Mutualists.</title>
        <authorList>
            <consortium name="DOE Joint Genome Institute"/>
            <consortium name="Mycorrhizal Genomics Consortium"/>
            <person name="Kohler A."/>
            <person name="Kuo A."/>
            <person name="Nagy L.G."/>
            <person name="Floudas D."/>
            <person name="Copeland A."/>
            <person name="Barry K.W."/>
            <person name="Cichocki N."/>
            <person name="Veneault-Fourrey C."/>
            <person name="LaButti K."/>
            <person name="Lindquist E.A."/>
            <person name="Lipzen A."/>
            <person name="Lundell T."/>
            <person name="Morin E."/>
            <person name="Murat C."/>
            <person name="Riley R."/>
            <person name="Ohm R."/>
            <person name="Sun H."/>
            <person name="Tunlid A."/>
            <person name="Henrissat B."/>
            <person name="Grigoriev I.V."/>
            <person name="Hibbett D.S."/>
            <person name="Martin F."/>
        </authorList>
    </citation>
    <scope>NUCLEOTIDE SEQUENCE [LARGE SCALE GENOMIC DNA]</scope>
    <source>
        <strain evidence="11">Foug A</strain>
    </source>
</reference>
<feature type="transmembrane region" description="Helical" evidence="9">
    <location>
        <begin position="69"/>
        <end position="88"/>
    </location>
</feature>
<organism evidence="10 11">
    <name type="scientific">Scleroderma citrinum Foug A</name>
    <dbReference type="NCBI Taxonomy" id="1036808"/>
    <lineage>
        <taxon>Eukaryota</taxon>
        <taxon>Fungi</taxon>
        <taxon>Dikarya</taxon>
        <taxon>Basidiomycota</taxon>
        <taxon>Agaricomycotina</taxon>
        <taxon>Agaricomycetes</taxon>
        <taxon>Agaricomycetidae</taxon>
        <taxon>Boletales</taxon>
        <taxon>Sclerodermatineae</taxon>
        <taxon>Sclerodermataceae</taxon>
        <taxon>Scleroderma</taxon>
    </lineage>
</organism>